<organism evidence="1">
    <name type="scientific">viral metagenome</name>
    <dbReference type="NCBI Taxonomy" id="1070528"/>
    <lineage>
        <taxon>unclassified sequences</taxon>
        <taxon>metagenomes</taxon>
        <taxon>organismal metagenomes</taxon>
    </lineage>
</organism>
<proteinExistence type="predicted"/>
<dbReference type="AlphaFoldDB" id="A0A6C0L0G6"/>
<sequence length="303" mass="36098">MSLGFIVLRHVNNELTNKYWIKCYDCIRKHYPENEIIIIDDNSNYEFITHKDLYKTLIINSEYHQRGELLPYYYYLRNKLFDTAIILHDSVFLMKPIDSKIIENIKTFRFLWHFQPHVPVDKERYTSILRPKTLGGKQKQLQMINLYNDKGLTDFFDLQLWNGCFGGMSIISQTFLVDLNNKYDLSKFLDVIFNRADRECFERVFGCLLIYFEFCFLNYNIKIPTLGSAPSCARKKAIKKCRHNFTKYVPASNSIFGNIMDYPKNVINIKNEETKVPPPWRFTFENCWECSDFLPIIKIWSGR</sequence>
<name>A0A6C0L0G6_9ZZZZ</name>
<protein>
    <recommendedName>
        <fullName evidence="2">Glycosyltransferase 2-like domain-containing protein</fullName>
    </recommendedName>
</protein>
<evidence type="ECO:0008006" key="2">
    <source>
        <dbReference type="Google" id="ProtNLM"/>
    </source>
</evidence>
<dbReference type="EMBL" id="MN741020">
    <property type="protein sequence ID" value="QHU22981.1"/>
    <property type="molecule type" value="Genomic_DNA"/>
</dbReference>
<reference evidence="1" key="1">
    <citation type="journal article" date="2020" name="Nature">
        <title>Giant virus diversity and host interactions through global metagenomics.</title>
        <authorList>
            <person name="Schulz F."/>
            <person name="Roux S."/>
            <person name="Paez-Espino D."/>
            <person name="Jungbluth S."/>
            <person name="Walsh D.A."/>
            <person name="Denef V.J."/>
            <person name="McMahon K.D."/>
            <person name="Konstantinidis K.T."/>
            <person name="Eloe-Fadrosh E.A."/>
            <person name="Kyrpides N.C."/>
            <person name="Woyke T."/>
        </authorList>
    </citation>
    <scope>NUCLEOTIDE SEQUENCE</scope>
    <source>
        <strain evidence="1">GVMAG-S-ERX555907-63</strain>
    </source>
</reference>
<evidence type="ECO:0000313" key="1">
    <source>
        <dbReference type="EMBL" id="QHU22981.1"/>
    </source>
</evidence>
<accession>A0A6C0L0G6</accession>